<dbReference type="EMBL" id="MVBN01000002">
    <property type="protein sequence ID" value="OOK80687.1"/>
    <property type="molecule type" value="Genomic_DNA"/>
</dbReference>
<comment type="caution">
    <text evidence="1">The sequence shown here is derived from an EMBL/GenBank/DDBJ whole genome shotgun (WGS) entry which is preliminary data.</text>
</comment>
<organism evidence="1 4">
    <name type="scientific">Mycobacterium kansasii</name>
    <dbReference type="NCBI Taxonomy" id="1768"/>
    <lineage>
        <taxon>Bacteria</taxon>
        <taxon>Bacillati</taxon>
        <taxon>Actinomycetota</taxon>
        <taxon>Actinomycetes</taxon>
        <taxon>Mycobacteriales</taxon>
        <taxon>Mycobacteriaceae</taxon>
        <taxon>Mycobacterium</taxon>
    </lineage>
</organism>
<protein>
    <submittedName>
        <fullName evidence="1">Mg-chelatase subunit ChlI-like domain protein</fullName>
    </submittedName>
</protein>
<dbReference type="Proteomes" id="UP000189229">
    <property type="component" value="Unassembled WGS sequence"/>
</dbReference>
<dbReference type="AlphaFoldDB" id="A0A1V3XGI6"/>
<dbReference type="Proteomes" id="UP000188532">
    <property type="component" value="Unassembled WGS sequence"/>
</dbReference>
<accession>A0A1V3XGI6</accession>
<reference evidence="3 4" key="1">
    <citation type="submission" date="2017-02" db="EMBL/GenBank/DDBJ databases">
        <title>Complete genome sequences of Mycobacterium kansasii strains isolated from rhesus macaques.</title>
        <authorList>
            <person name="Panda A."/>
            <person name="Nagaraj S."/>
            <person name="Zhao X."/>
            <person name="Tettelin H."/>
            <person name="Detolla L.J."/>
        </authorList>
    </citation>
    <scope>NUCLEOTIDE SEQUENCE [LARGE SCALE GENOMIC DNA]</scope>
    <source>
        <strain evidence="2 3">11-3469</strain>
        <strain evidence="1 4">11-3813</strain>
    </source>
</reference>
<proteinExistence type="predicted"/>
<evidence type="ECO:0000313" key="2">
    <source>
        <dbReference type="EMBL" id="OOK80687.1"/>
    </source>
</evidence>
<gene>
    <name evidence="2" type="ORF">BZL29_2846</name>
    <name evidence="1" type="ORF">BZL30_2920</name>
</gene>
<evidence type="ECO:0000313" key="3">
    <source>
        <dbReference type="Proteomes" id="UP000188532"/>
    </source>
</evidence>
<dbReference type="EMBL" id="MVBM01000002">
    <property type="protein sequence ID" value="OOK78324.1"/>
    <property type="molecule type" value="Genomic_DNA"/>
</dbReference>
<evidence type="ECO:0000313" key="4">
    <source>
        <dbReference type="Proteomes" id="UP000189229"/>
    </source>
</evidence>
<name>A0A1V3XGI6_MYCKA</name>
<evidence type="ECO:0000313" key="1">
    <source>
        <dbReference type="EMBL" id="OOK78324.1"/>
    </source>
</evidence>
<sequence length="46" mass="5127">MACDQGPLHLRQHRVLEAQNAGPDILALGQCGQQIFPDFLLDPRSR</sequence>